<reference evidence="1 2" key="1">
    <citation type="journal article" date="2017" name="Nature">
        <title>The Apostasia genome and the evolution of orchids.</title>
        <authorList>
            <person name="Zhang G.Q."/>
            <person name="Liu K.W."/>
            <person name="Li Z."/>
            <person name="Lohaus R."/>
            <person name="Hsiao Y.Y."/>
            <person name="Niu S.C."/>
            <person name="Wang J.Y."/>
            <person name="Lin Y.C."/>
            <person name="Xu Q."/>
            <person name="Chen L.J."/>
            <person name="Yoshida K."/>
            <person name="Fujiwara S."/>
            <person name="Wang Z.W."/>
            <person name="Zhang Y.Q."/>
            <person name="Mitsuda N."/>
            <person name="Wang M."/>
            <person name="Liu G.H."/>
            <person name="Pecoraro L."/>
            <person name="Huang H.X."/>
            <person name="Xiao X.J."/>
            <person name="Lin M."/>
            <person name="Wu X.Y."/>
            <person name="Wu W.L."/>
            <person name="Chen Y.Y."/>
            <person name="Chang S.B."/>
            <person name="Sakamoto S."/>
            <person name="Ohme-Takagi M."/>
            <person name="Yagi M."/>
            <person name="Zeng S.J."/>
            <person name="Shen C.Y."/>
            <person name="Yeh C.M."/>
            <person name="Luo Y.B."/>
            <person name="Tsai W.C."/>
            <person name="Van de Peer Y."/>
            <person name="Liu Z.J."/>
        </authorList>
    </citation>
    <scope>NUCLEOTIDE SEQUENCE [LARGE SCALE GENOMIC DNA]</scope>
    <source>
        <strain evidence="2">cv. Shenzhen</strain>
        <tissue evidence="1">Stem</tissue>
    </source>
</reference>
<accession>A0A2I0ADZ6</accession>
<dbReference type="Proteomes" id="UP000236161">
    <property type="component" value="Unassembled WGS sequence"/>
</dbReference>
<dbReference type="PANTHER" id="PTHR12984:SF6">
    <property type="entry name" value="SCY1-LIKE PROTEIN 2"/>
    <property type="match status" value="1"/>
</dbReference>
<name>A0A2I0ADZ6_9ASPA</name>
<dbReference type="STRING" id="1088818.A0A2I0ADZ6"/>
<dbReference type="AlphaFoldDB" id="A0A2I0ADZ6"/>
<proteinExistence type="predicted"/>
<organism evidence="1 2">
    <name type="scientific">Apostasia shenzhenica</name>
    <dbReference type="NCBI Taxonomy" id="1088818"/>
    <lineage>
        <taxon>Eukaryota</taxon>
        <taxon>Viridiplantae</taxon>
        <taxon>Streptophyta</taxon>
        <taxon>Embryophyta</taxon>
        <taxon>Tracheophyta</taxon>
        <taxon>Spermatophyta</taxon>
        <taxon>Magnoliopsida</taxon>
        <taxon>Liliopsida</taxon>
        <taxon>Asparagales</taxon>
        <taxon>Orchidaceae</taxon>
        <taxon>Apostasioideae</taxon>
        <taxon>Apostasia</taxon>
    </lineage>
</organism>
<protein>
    <submittedName>
        <fullName evidence="1">Uncharacterized protein</fullName>
    </submittedName>
</protein>
<gene>
    <name evidence="1" type="ORF">AXF42_Ash020684</name>
</gene>
<dbReference type="InterPro" id="IPR051177">
    <property type="entry name" value="CIK-Related_Protein"/>
</dbReference>
<dbReference type="PANTHER" id="PTHR12984">
    <property type="entry name" value="SCY1-RELATED S/T PROTEIN KINASE-LIKE"/>
    <property type="match status" value="1"/>
</dbReference>
<evidence type="ECO:0000313" key="1">
    <source>
        <dbReference type="EMBL" id="PKA53763.1"/>
    </source>
</evidence>
<dbReference type="EMBL" id="KZ451989">
    <property type="protein sequence ID" value="PKA53763.1"/>
    <property type="molecule type" value="Genomic_DNA"/>
</dbReference>
<dbReference type="OrthoDB" id="774645at2759"/>
<keyword evidence="2" id="KW-1185">Reference proteome</keyword>
<sequence length="59" mass="6694">MCTLGVSHAISKQYGLEFAVEHVLPLLFPLLTAQQLSIQQFAKYMLFIKDILRSKKGEV</sequence>
<evidence type="ECO:0000313" key="2">
    <source>
        <dbReference type="Proteomes" id="UP000236161"/>
    </source>
</evidence>